<reference evidence="2 3" key="1">
    <citation type="journal article" date="2015" name="Nature">
        <title>rRNA introns, odd ribosomes, and small enigmatic genomes across a large radiation of phyla.</title>
        <authorList>
            <person name="Brown C.T."/>
            <person name="Hug L.A."/>
            <person name="Thomas B.C."/>
            <person name="Sharon I."/>
            <person name="Castelle C.J."/>
            <person name="Singh A."/>
            <person name="Wilkins M.J."/>
            <person name="Williams K.H."/>
            <person name="Banfield J.F."/>
        </authorList>
    </citation>
    <scope>NUCLEOTIDE SEQUENCE [LARGE SCALE GENOMIC DNA]</scope>
</reference>
<organism evidence="2 3">
    <name type="scientific">Candidatus Gottesmanbacteria bacterium GW2011_GWA1_44_24b</name>
    <dbReference type="NCBI Taxonomy" id="1618437"/>
    <lineage>
        <taxon>Bacteria</taxon>
        <taxon>Candidatus Gottesmaniibacteriota</taxon>
    </lineage>
</organism>
<evidence type="ECO:0000259" key="1">
    <source>
        <dbReference type="Pfam" id="PF07929"/>
    </source>
</evidence>
<dbReference type="InterPro" id="IPR012912">
    <property type="entry name" value="Plasmid_pRiA4b_Orf3-like"/>
</dbReference>
<dbReference type="EMBL" id="LCIQ01000017">
    <property type="protein sequence ID" value="KKT60795.1"/>
    <property type="molecule type" value="Genomic_DNA"/>
</dbReference>
<feature type="domain" description="Plasmid pRiA4b Orf3-like" evidence="1">
    <location>
        <begin position="15"/>
        <end position="145"/>
    </location>
</feature>
<dbReference type="Proteomes" id="UP000034521">
    <property type="component" value="Unassembled WGS sequence"/>
</dbReference>
<protein>
    <recommendedName>
        <fullName evidence="1">Plasmid pRiA4b Orf3-like domain-containing protein</fullName>
    </recommendedName>
</protein>
<name>A0A0G1INS2_9BACT</name>
<dbReference type="SUPFAM" id="SSF159941">
    <property type="entry name" value="MM3350-like"/>
    <property type="match status" value="1"/>
</dbReference>
<dbReference type="Pfam" id="PF07929">
    <property type="entry name" value="PRiA4_ORF3"/>
    <property type="match status" value="1"/>
</dbReference>
<dbReference type="InterPro" id="IPR024047">
    <property type="entry name" value="MM3350-like_sf"/>
</dbReference>
<accession>A0A0G1INS2</accession>
<dbReference type="Gene3D" id="3.10.290.30">
    <property type="entry name" value="MM3350-like"/>
    <property type="match status" value="1"/>
</dbReference>
<gene>
    <name evidence="2" type="ORF">UW52_C0017G0006</name>
</gene>
<evidence type="ECO:0000313" key="2">
    <source>
        <dbReference type="EMBL" id="KKT60795.1"/>
    </source>
</evidence>
<sequence>MRNKMLKELILHITLDVTSGKEKKKPYRDIAVLETQSLSTFAKAIVEAFGFGFDHCYGFYDNLNDMFRSKELYELFTDLKEDPTPGALGVEHVKISKAFSIVGKTMRFLFDYGDGWQFTVVLCDIKPAQDKTKYPKVIGRFGDAPEQYPEIKDDDEEFYFDDCAICQGMRQAEKEGKTLSLEELKSLFEKQNKQN</sequence>
<proteinExistence type="predicted"/>
<evidence type="ECO:0000313" key="3">
    <source>
        <dbReference type="Proteomes" id="UP000034521"/>
    </source>
</evidence>
<comment type="caution">
    <text evidence="2">The sequence shown here is derived from an EMBL/GenBank/DDBJ whole genome shotgun (WGS) entry which is preliminary data.</text>
</comment>
<dbReference type="AlphaFoldDB" id="A0A0G1INS2"/>